<accession>A0A060Y2V9</accession>
<dbReference type="InterPro" id="IPR000477">
    <property type="entry name" value="RT_dom"/>
</dbReference>
<dbReference type="PaxDb" id="8022-A0A060Y2V9"/>
<reference evidence="2" key="2">
    <citation type="submission" date="2014-03" db="EMBL/GenBank/DDBJ databases">
        <authorList>
            <person name="Genoscope - CEA"/>
        </authorList>
    </citation>
    <scope>NUCLEOTIDE SEQUENCE</scope>
</reference>
<organism evidence="2 3">
    <name type="scientific">Oncorhynchus mykiss</name>
    <name type="common">Rainbow trout</name>
    <name type="synonym">Salmo gairdneri</name>
    <dbReference type="NCBI Taxonomy" id="8022"/>
    <lineage>
        <taxon>Eukaryota</taxon>
        <taxon>Metazoa</taxon>
        <taxon>Chordata</taxon>
        <taxon>Craniata</taxon>
        <taxon>Vertebrata</taxon>
        <taxon>Euteleostomi</taxon>
        <taxon>Actinopterygii</taxon>
        <taxon>Neopterygii</taxon>
        <taxon>Teleostei</taxon>
        <taxon>Protacanthopterygii</taxon>
        <taxon>Salmoniformes</taxon>
        <taxon>Salmonidae</taxon>
        <taxon>Salmoninae</taxon>
        <taxon>Oncorhynchus</taxon>
    </lineage>
</organism>
<evidence type="ECO:0000259" key="1">
    <source>
        <dbReference type="PROSITE" id="PS50878"/>
    </source>
</evidence>
<sequence length="203" mass="22892">MLFIDYNSAFNTIVPSKLVIKLETLGLDPALCNWVLEFLTGRTQVVRVGNNISTLLILNTGAPQGCVLSPLLYSLFTHDCVAMHASNSIIKFADNTTVVGLITNNDETAYREEVRALGVWCQENNLTLNVNKTKEMIVDFRKQQREQPPIHIDGTVAAAAPLQPQEAEEIRLVTKNTHKLLQMHNREHPVGLYHRLVWQLLRP</sequence>
<dbReference type="Pfam" id="PF00078">
    <property type="entry name" value="RVT_1"/>
    <property type="match status" value="1"/>
</dbReference>
<dbReference type="AlphaFoldDB" id="A0A060Y2V9"/>
<gene>
    <name evidence="2" type="ORF">GSONMT00059541001</name>
</gene>
<dbReference type="Proteomes" id="UP000193380">
    <property type="component" value="Unassembled WGS sequence"/>
</dbReference>
<name>A0A060Y2V9_ONCMY</name>
<protein>
    <recommendedName>
        <fullName evidence="1">Reverse transcriptase domain-containing protein</fullName>
    </recommendedName>
</protein>
<dbReference type="SUPFAM" id="SSF56672">
    <property type="entry name" value="DNA/RNA polymerases"/>
    <property type="match status" value="1"/>
</dbReference>
<reference evidence="2" key="1">
    <citation type="journal article" date="2014" name="Nat. Commun.">
        <title>The rainbow trout genome provides novel insights into evolution after whole-genome duplication in vertebrates.</title>
        <authorList>
            <person name="Berthelot C."/>
            <person name="Brunet F."/>
            <person name="Chalopin D."/>
            <person name="Juanchich A."/>
            <person name="Bernard M."/>
            <person name="Noel B."/>
            <person name="Bento P."/>
            <person name="Da Silva C."/>
            <person name="Labadie K."/>
            <person name="Alberti A."/>
            <person name="Aury J.M."/>
            <person name="Louis A."/>
            <person name="Dehais P."/>
            <person name="Bardou P."/>
            <person name="Montfort J."/>
            <person name="Klopp C."/>
            <person name="Cabau C."/>
            <person name="Gaspin C."/>
            <person name="Thorgaard G.H."/>
            <person name="Boussaha M."/>
            <person name="Quillet E."/>
            <person name="Guyomard R."/>
            <person name="Galiana D."/>
            <person name="Bobe J."/>
            <person name="Volff J.N."/>
            <person name="Genet C."/>
            <person name="Wincker P."/>
            <person name="Jaillon O."/>
            <person name="Roest Crollius H."/>
            <person name="Guiguen Y."/>
        </authorList>
    </citation>
    <scope>NUCLEOTIDE SEQUENCE [LARGE SCALE GENOMIC DNA]</scope>
</reference>
<dbReference type="EMBL" id="FR907096">
    <property type="protein sequence ID" value="CDQ86081.1"/>
    <property type="molecule type" value="Genomic_DNA"/>
</dbReference>
<feature type="domain" description="Reverse transcriptase" evidence="1">
    <location>
        <begin position="1"/>
        <end position="157"/>
    </location>
</feature>
<dbReference type="InterPro" id="IPR043502">
    <property type="entry name" value="DNA/RNA_pol_sf"/>
</dbReference>
<dbReference type="PROSITE" id="PS50878">
    <property type="entry name" value="RT_POL"/>
    <property type="match status" value="1"/>
</dbReference>
<proteinExistence type="predicted"/>
<evidence type="ECO:0000313" key="3">
    <source>
        <dbReference type="Proteomes" id="UP000193380"/>
    </source>
</evidence>
<evidence type="ECO:0000313" key="2">
    <source>
        <dbReference type="EMBL" id="CDQ86081.1"/>
    </source>
</evidence>
<dbReference type="PANTHER" id="PTHR33332">
    <property type="entry name" value="REVERSE TRANSCRIPTASE DOMAIN-CONTAINING PROTEIN"/>
    <property type="match status" value="1"/>
</dbReference>